<accession>A0A1U9K7K0</accession>
<proteinExistence type="predicted"/>
<dbReference type="Proteomes" id="UP000188603">
    <property type="component" value="Chromosome"/>
</dbReference>
<gene>
    <name evidence="1" type="ORF">B0W44_09750</name>
</gene>
<reference evidence="1 2" key="1">
    <citation type="journal article" date="2015" name="Int. J. Syst. Evol. Microbiol.">
        <title>Novibacillus thermophilus gen. nov., sp. nov., a Gram-staining-negative and moderately thermophilic member of the family Thermoactinomycetaceae.</title>
        <authorList>
            <person name="Yang G."/>
            <person name="Chen J."/>
            <person name="Zhou S."/>
        </authorList>
    </citation>
    <scope>NUCLEOTIDE SEQUENCE [LARGE SCALE GENOMIC DNA]</scope>
    <source>
        <strain evidence="1 2">SG-1</strain>
    </source>
</reference>
<dbReference type="KEGG" id="ntr:B0W44_09750"/>
<organism evidence="1 2">
    <name type="scientific">Novibacillus thermophilus</name>
    <dbReference type="NCBI Taxonomy" id="1471761"/>
    <lineage>
        <taxon>Bacteria</taxon>
        <taxon>Bacillati</taxon>
        <taxon>Bacillota</taxon>
        <taxon>Bacilli</taxon>
        <taxon>Bacillales</taxon>
        <taxon>Thermoactinomycetaceae</taxon>
        <taxon>Novibacillus</taxon>
    </lineage>
</organism>
<keyword evidence="2" id="KW-1185">Reference proteome</keyword>
<evidence type="ECO:0000313" key="2">
    <source>
        <dbReference type="Proteomes" id="UP000188603"/>
    </source>
</evidence>
<dbReference type="STRING" id="1471761.B0W44_09750"/>
<name>A0A1U9K7K0_9BACL</name>
<protein>
    <submittedName>
        <fullName evidence="1">Uncharacterized protein</fullName>
    </submittedName>
</protein>
<evidence type="ECO:0000313" key="1">
    <source>
        <dbReference type="EMBL" id="AQS56011.1"/>
    </source>
</evidence>
<dbReference type="EMBL" id="CP019699">
    <property type="protein sequence ID" value="AQS56011.1"/>
    <property type="molecule type" value="Genomic_DNA"/>
</dbReference>
<sequence length="122" mass="14054">MFDTDRGVVRSEYEPKVAFKRWKLVSSQAGAQEHKIGGEPNWLLEDEAPATYRQTVPMFFLMQLLEGFTFEKLPEAPPQMTLGLTGEPEPSRDPFYRLFLSNNLYFFGTEDGEPLVYILTQI</sequence>
<dbReference type="AlphaFoldDB" id="A0A1U9K7K0"/>